<keyword evidence="2" id="KW-1003">Cell membrane</keyword>
<proteinExistence type="predicted"/>
<protein>
    <submittedName>
        <fullName evidence="9">Phosphatase PAP2 family protein</fullName>
    </submittedName>
</protein>
<dbReference type="PANTHER" id="PTHR14969:SF62">
    <property type="entry name" value="DECAPRENYLPHOSPHORYL-5-PHOSPHORIBOSE PHOSPHATASE RV3807C-RELATED"/>
    <property type="match status" value="1"/>
</dbReference>
<evidence type="ECO:0000256" key="6">
    <source>
        <dbReference type="ARBA" id="ARBA00023136"/>
    </source>
</evidence>
<dbReference type="EMBL" id="SGBB01000011">
    <property type="protein sequence ID" value="RZD18285.1"/>
    <property type="molecule type" value="Genomic_DNA"/>
</dbReference>
<feature type="transmembrane region" description="Helical" evidence="7">
    <location>
        <begin position="60"/>
        <end position="78"/>
    </location>
</feature>
<organism evidence="9 10">
    <name type="scientific">Candidatus Acididesulfobacter diazotrophicus</name>
    <dbReference type="NCBI Taxonomy" id="2597226"/>
    <lineage>
        <taxon>Bacteria</taxon>
        <taxon>Deltaproteobacteria</taxon>
        <taxon>Candidatus Acidulodesulfobacterales</taxon>
        <taxon>Candidatus Acididesulfobacter</taxon>
    </lineage>
</organism>
<keyword evidence="4" id="KW-0378">Hydrolase</keyword>
<dbReference type="SMART" id="SM00014">
    <property type="entry name" value="acidPPc"/>
    <property type="match status" value="1"/>
</dbReference>
<accession>A0A519BM10</accession>
<feature type="transmembrane region" description="Helical" evidence="7">
    <location>
        <begin position="31"/>
        <end position="53"/>
    </location>
</feature>
<evidence type="ECO:0000256" key="1">
    <source>
        <dbReference type="ARBA" id="ARBA00004651"/>
    </source>
</evidence>
<keyword evidence="3 7" id="KW-0812">Transmembrane</keyword>
<dbReference type="InterPro" id="IPR000326">
    <property type="entry name" value="PAP2/HPO"/>
</dbReference>
<keyword evidence="5 7" id="KW-1133">Transmembrane helix</keyword>
<feature type="transmembrane region" description="Helical" evidence="7">
    <location>
        <begin position="162"/>
        <end position="180"/>
    </location>
</feature>
<feature type="transmembrane region" description="Helical" evidence="7">
    <location>
        <begin position="139"/>
        <end position="156"/>
    </location>
</feature>
<dbReference type="InterPro" id="IPR036938">
    <property type="entry name" value="PAP2/HPO_sf"/>
</dbReference>
<feature type="domain" description="Phosphatidic acid phosphatase type 2/haloperoxidase" evidence="8">
    <location>
        <begin position="61"/>
        <end position="177"/>
    </location>
</feature>
<comment type="caution">
    <text evidence="9">The sequence shown here is derived from an EMBL/GenBank/DDBJ whole genome shotgun (WGS) entry which is preliminary data.</text>
</comment>
<dbReference type="GO" id="GO:0016787">
    <property type="term" value="F:hydrolase activity"/>
    <property type="evidence" value="ECO:0007669"/>
    <property type="project" value="UniProtKB-KW"/>
</dbReference>
<dbReference type="PANTHER" id="PTHR14969">
    <property type="entry name" value="SPHINGOSINE-1-PHOSPHATE PHOSPHOHYDROLASE"/>
    <property type="match status" value="1"/>
</dbReference>
<dbReference type="Pfam" id="PF01569">
    <property type="entry name" value="PAP2"/>
    <property type="match status" value="1"/>
</dbReference>
<evidence type="ECO:0000256" key="5">
    <source>
        <dbReference type="ARBA" id="ARBA00022989"/>
    </source>
</evidence>
<evidence type="ECO:0000256" key="7">
    <source>
        <dbReference type="SAM" id="Phobius"/>
    </source>
</evidence>
<sequence>MLSYILHLDTLLFLLINNNFHFSMLNENMRAVTFLGNGWVVYWIVLLFVYIYNKQNFKKSFFLLLITQLVPGIFDIILKRLVNRPRPIVAMHKMIEQGTVHIDLLGRHLTEYSFPSGHSTTAFSLAVAMAYFFPKHYKLFYILAAIVAFSRVYDGEHYPLDVIAGGILGYCFAKLTLIIYKKITKTSGYNFEKIKN</sequence>
<name>A0A519BM10_9DELT</name>
<keyword evidence="6 7" id="KW-0472">Membrane</keyword>
<gene>
    <name evidence="9" type="ORF">EVG15_06695</name>
</gene>
<evidence type="ECO:0000256" key="3">
    <source>
        <dbReference type="ARBA" id="ARBA00022692"/>
    </source>
</evidence>
<evidence type="ECO:0000259" key="8">
    <source>
        <dbReference type="SMART" id="SM00014"/>
    </source>
</evidence>
<dbReference type="Gene3D" id="1.20.144.10">
    <property type="entry name" value="Phosphatidic acid phosphatase type 2/haloperoxidase"/>
    <property type="match status" value="1"/>
</dbReference>
<feature type="transmembrane region" description="Helical" evidence="7">
    <location>
        <begin position="112"/>
        <end position="132"/>
    </location>
</feature>
<dbReference type="AlphaFoldDB" id="A0A519BM10"/>
<evidence type="ECO:0000256" key="4">
    <source>
        <dbReference type="ARBA" id="ARBA00022801"/>
    </source>
</evidence>
<dbReference type="Proteomes" id="UP000319296">
    <property type="component" value="Unassembled WGS sequence"/>
</dbReference>
<dbReference type="SUPFAM" id="SSF48317">
    <property type="entry name" value="Acid phosphatase/Vanadium-dependent haloperoxidase"/>
    <property type="match status" value="1"/>
</dbReference>
<comment type="subcellular location">
    <subcellularLocation>
        <location evidence="1">Cell membrane</location>
        <topology evidence="1">Multi-pass membrane protein</topology>
    </subcellularLocation>
</comment>
<evidence type="ECO:0000313" key="10">
    <source>
        <dbReference type="Proteomes" id="UP000319296"/>
    </source>
</evidence>
<reference evidence="9 10" key="1">
    <citation type="journal article" date="2019" name="ISME J.">
        <title>Insights into ecological role of a new deltaproteobacterial order Candidatus Acidulodesulfobacterales by metagenomics and metatranscriptomics.</title>
        <authorList>
            <person name="Tan S."/>
            <person name="Liu J."/>
            <person name="Fang Y."/>
            <person name="Hedlund B.P."/>
            <person name="Lian Z.H."/>
            <person name="Huang L.Y."/>
            <person name="Li J.T."/>
            <person name="Huang L.N."/>
            <person name="Li W.J."/>
            <person name="Jiang H.C."/>
            <person name="Dong H.L."/>
            <person name="Shu W.S."/>
        </authorList>
    </citation>
    <scope>NUCLEOTIDE SEQUENCE [LARGE SCALE GENOMIC DNA]</scope>
    <source>
        <strain evidence="9">AP1</strain>
    </source>
</reference>
<dbReference type="GO" id="GO:0005886">
    <property type="term" value="C:plasma membrane"/>
    <property type="evidence" value="ECO:0007669"/>
    <property type="project" value="UniProtKB-SubCell"/>
</dbReference>
<dbReference type="CDD" id="cd03392">
    <property type="entry name" value="PAP2_like_2"/>
    <property type="match status" value="1"/>
</dbReference>
<evidence type="ECO:0000256" key="2">
    <source>
        <dbReference type="ARBA" id="ARBA00022475"/>
    </source>
</evidence>
<evidence type="ECO:0000313" key="9">
    <source>
        <dbReference type="EMBL" id="RZD18285.1"/>
    </source>
</evidence>